<dbReference type="RefSeq" id="WP_136867655.1">
    <property type="nucleotide sequence ID" value="NZ_CP046415.1"/>
</dbReference>
<protein>
    <submittedName>
        <fullName evidence="1">DUF2789 family protein</fullName>
    </submittedName>
</protein>
<dbReference type="Gene3D" id="1.10.10.1130">
    <property type="entry name" value="Uncharacterised protein PF10982, DUF2789"/>
    <property type="match status" value="1"/>
</dbReference>
<dbReference type="InterPro" id="IPR038086">
    <property type="entry name" value="DUF2789_sf"/>
</dbReference>
<evidence type="ECO:0000313" key="2">
    <source>
        <dbReference type="Proteomes" id="UP000427716"/>
    </source>
</evidence>
<accession>A0A6I6D133</accession>
<name>A0A6I6D133_9GAMM</name>
<dbReference type="InterPro" id="IPR021250">
    <property type="entry name" value="DUF2789"/>
</dbReference>
<reference evidence="1 2" key="1">
    <citation type="submission" date="2019-11" db="EMBL/GenBank/DDBJ databases">
        <authorList>
            <person name="Zhang J."/>
            <person name="Sun C."/>
        </authorList>
    </citation>
    <scope>NUCLEOTIDE SEQUENCE [LARGE SCALE GENOMIC DNA]</scope>
    <source>
        <strain evidence="2">sp2</strain>
    </source>
</reference>
<dbReference type="EMBL" id="CP046415">
    <property type="protein sequence ID" value="QGT77975.1"/>
    <property type="molecule type" value="Genomic_DNA"/>
</dbReference>
<evidence type="ECO:0000313" key="1">
    <source>
        <dbReference type="EMBL" id="QGT77975.1"/>
    </source>
</evidence>
<dbReference type="Proteomes" id="UP000427716">
    <property type="component" value="Chromosome"/>
</dbReference>
<dbReference type="AlphaFoldDB" id="A0A6I6D133"/>
<keyword evidence="2" id="KW-1185">Reference proteome</keyword>
<dbReference type="Pfam" id="PF10982">
    <property type="entry name" value="DUF2789"/>
    <property type="match status" value="1"/>
</dbReference>
<proteinExistence type="predicted"/>
<dbReference type="KEGG" id="ghl:GM160_03170"/>
<sequence>MQPPFHPLSELFEQLGLDAGEDDIEAFIDRHSPLPSEVALSDAPFWNENQRRFLRESLAEDADWAEAVDHLDARLRD</sequence>
<gene>
    <name evidence="1" type="ORF">GM160_03170</name>
</gene>
<organism evidence="1 2">
    <name type="scientific">Guyparkeria halophila</name>
    <dbReference type="NCBI Taxonomy" id="47960"/>
    <lineage>
        <taxon>Bacteria</taxon>
        <taxon>Pseudomonadati</taxon>
        <taxon>Pseudomonadota</taxon>
        <taxon>Gammaproteobacteria</taxon>
        <taxon>Chromatiales</taxon>
        <taxon>Thioalkalibacteraceae</taxon>
        <taxon>Guyparkeria</taxon>
    </lineage>
</organism>